<dbReference type="Proteomes" id="UP000664169">
    <property type="component" value="Unassembled WGS sequence"/>
</dbReference>
<comment type="caution">
    <text evidence="2">The sequence shown here is derived from an EMBL/GenBank/DDBJ whole genome shotgun (WGS) entry which is preliminary data.</text>
</comment>
<reference evidence="2" key="1">
    <citation type="submission" date="2021-03" db="EMBL/GenBank/DDBJ databases">
        <authorList>
            <person name="Tagirdzhanova G."/>
        </authorList>
    </citation>
    <scope>NUCLEOTIDE SEQUENCE</scope>
</reference>
<feature type="region of interest" description="Disordered" evidence="1">
    <location>
        <begin position="262"/>
        <end position="353"/>
    </location>
</feature>
<sequence>MASAHTEMNSPTYTTLPDWRRDDTRNIRSNAKAERVLGVANYNNLLPNGRIKKKASALNFSLFSDLKDALPTLHRKASRTKVHAKASDTESMDSTPSPTFDPAASTNSLDTVNSSPVTPKRYPEVSHPKPVETLPQAELAKVKKFTMPSIKENNQLTYLAPSSECGQEIAFGIRKNSDSSIVLFQLEDQSIPQTGLAKMNQAIPPMQAAKPILPDTMAGKHVQDWLESAQLDRRPSLLTRSSTLPVPELAVSALSSSSDSIQTLTSEAKEGAATPTAQWPLPSGGLPPPRRTRRIQKSNLQVESILTLSSDEDDSDGGNEWRKSDRSYKRKSNSTVKRLSRQTHQREVSTTSSVIQLDSRPLVRPTPSYTYRVFPKRTLADIAASAASRPMSGDSWETDLIADADGAEAIPPEEAVLDFLASSLESDTTGLRHPLWRSSTGSSDIDIRISRPAPPVQTLQTLFEEETPEQVLSPEDELLAEVNVADFPVPPRSRSGSVVPSIHVQYIDDTRKAASSTAPAFSAHDTILLAPSVVSRSGSTKSEHSVALRPSRQPSPSLEADKKQDRTIETIMRKRTISNVPVYVTGLESSTDGECENGDVAFFVHSSIF</sequence>
<name>A0A8H3IR38_9LECA</name>
<feature type="compositionally biased region" description="Polar residues" evidence="1">
    <location>
        <begin position="92"/>
        <end position="117"/>
    </location>
</feature>
<protein>
    <submittedName>
        <fullName evidence="2">Uncharacterized protein</fullName>
    </submittedName>
</protein>
<evidence type="ECO:0000256" key="1">
    <source>
        <dbReference type="SAM" id="MobiDB-lite"/>
    </source>
</evidence>
<dbReference type="EMBL" id="CAJPDQ010000021">
    <property type="protein sequence ID" value="CAF9924290.1"/>
    <property type="molecule type" value="Genomic_DNA"/>
</dbReference>
<dbReference type="AlphaFoldDB" id="A0A8H3IR38"/>
<keyword evidence="3" id="KW-1185">Reference proteome</keyword>
<feature type="compositionally biased region" description="Basic residues" evidence="1">
    <location>
        <begin position="328"/>
        <end position="343"/>
    </location>
</feature>
<proteinExistence type="predicted"/>
<dbReference type="OrthoDB" id="10557180at2759"/>
<feature type="region of interest" description="Disordered" evidence="1">
    <location>
        <begin position="1"/>
        <end position="27"/>
    </location>
</feature>
<feature type="compositionally biased region" description="Polar residues" evidence="1">
    <location>
        <begin position="1"/>
        <end position="15"/>
    </location>
</feature>
<evidence type="ECO:0000313" key="3">
    <source>
        <dbReference type="Proteomes" id="UP000664169"/>
    </source>
</evidence>
<feature type="region of interest" description="Disordered" evidence="1">
    <location>
        <begin position="539"/>
        <end position="565"/>
    </location>
</feature>
<organism evidence="2 3">
    <name type="scientific">Gomphillus americanus</name>
    <dbReference type="NCBI Taxonomy" id="1940652"/>
    <lineage>
        <taxon>Eukaryota</taxon>
        <taxon>Fungi</taxon>
        <taxon>Dikarya</taxon>
        <taxon>Ascomycota</taxon>
        <taxon>Pezizomycotina</taxon>
        <taxon>Lecanoromycetes</taxon>
        <taxon>OSLEUM clade</taxon>
        <taxon>Ostropomycetidae</taxon>
        <taxon>Ostropales</taxon>
        <taxon>Graphidaceae</taxon>
        <taxon>Gomphilloideae</taxon>
        <taxon>Gomphillus</taxon>
    </lineage>
</organism>
<feature type="region of interest" description="Disordered" evidence="1">
    <location>
        <begin position="77"/>
        <end position="129"/>
    </location>
</feature>
<feature type="compositionally biased region" description="Polar residues" evidence="1">
    <location>
        <begin position="297"/>
        <end position="308"/>
    </location>
</feature>
<accession>A0A8H3IR38</accession>
<evidence type="ECO:0000313" key="2">
    <source>
        <dbReference type="EMBL" id="CAF9924290.1"/>
    </source>
</evidence>
<gene>
    <name evidence="2" type="ORF">GOMPHAMPRED_003583</name>
</gene>
<feature type="compositionally biased region" description="Basic and acidic residues" evidence="1">
    <location>
        <begin position="18"/>
        <end position="27"/>
    </location>
</feature>